<evidence type="ECO:0000256" key="1">
    <source>
        <dbReference type="SAM" id="MobiDB-lite"/>
    </source>
</evidence>
<organism evidence="2 3">
    <name type="scientific">Acanthoscelides obtectus</name>
    <name type="common">Bean weevil</name>
    <name type="synonym">Bruchus obtectus</name>
    <dbReference type="NCBI Taxonomy" id="200917"/>
    <lineage>
        <taxon>Eukaryota</taxon>
        <taxon>Metazoa</taxon>
        <taxon>Ecdysozoa</taxon>
        <taxon>Arthropoda</taxon>
        <taxon>Hexapoda</taxon>
        <taxon>Insecta</taxon>
        <taxon>Pterygota</taxon>
        <taxon>Neoptera</taxon>
        <taxon>Endopterygota</taxon>
        <taxon>Coleoptera</taxon>
        <taxon>Polyphaga</taxon>
        <taxon>Cucujiformia</taxon>
        <taxon>Chrysomeloidea</taxon>
        <taxon>Chrysomelidae</taxon>
        <taxon>Bruchinae</taxon>
        <taxon>Bruchini</taxon>
        <taxon>Acanthoscelides</taxon>
    </lineage>
</organism>
<keyword evidence="3" id="KW-1185">Reference proteome</keyword>
<name>A0A9P0JW68_ACAOB</name>
<proteinExistence type="predicted"/>
<sequence>MRKVISRMTLRQKRKRDTSTMNQRSWKLDQWTMMVTCFCWKLGWTELKKITWTSYEDYPVPLAMPRQI</sequence>
<comment type="caution">
    <text evidence="2">The sequence shown here is derived from an EMBL/GenBank/DDBJ whole genome shotgun (WGS) entry which is preliminary data.</text>
</comment>
<feature type="region of interest" description="Disordered" evidence="1">
    <location>
        <begin position="1"/>
        <end position="21"/>
    </location>
</feature>
<dbReference type="Proteomes" id="UP001152888">
    <property type="component" value="Unassembled WGS sequence"/>
</dbReference>
<feature type="compositionally biased region" description="Basic residues" evidence="1">
    <location>
        <begin position="1"/>
        <end position="16"/>
    </location>
</feature>
<gene>
    <name evidence="2" type="ORF">ACAOBT_LOCUS4500</name>
</gene>
<dbReference type="AlphaFoldDB" id="A0A9P0JW68"/>
<accession>A0A9P0JW68</accession>
<reference evidence="2" key="1">
    <citation type="submission" date="2022-03" db="EMBL/GenBank/DDBJ databases">
        <authorList>
            <person name="Sayadi A."/>
        </authorList>
    </citation>
    <scope>NUCLEOTIDE SEQUENCE</scope>
</reference>
<protein>
    <submittedName>
        <fullName evidence="2">Uncharacterized protein</fullName>
    </submittedName>
</protein>
<evidence type="ECO:0000313" key="2">
    <source>
        <dbReference type="EMBL" id="CAH1962111.1"/>
    </source>
</evidence>
<evidence type="ECO:0000313" key="3">
    <source>
        <dbReference type="Proteomes" id="UP001152888"/>
    </source>
</evidence>
<dbReference type="EMBL" id="CAKOFQ010006699">
    <property type="protein sequence ID" value="CAH1962111.1"/>
    <property type="molecule type" value="Genomic_DNA"/>
</dbReference>